<sequence>MSIIQVTGSSGRIAVDRTPFYGTRVPPEIKKLSKPLAKLDKQTFRKMLQLIVNSLEGKDVEFSQLKELETSDFNEELLSIIYTGMIQLLKLAMRLPLVSLKPEMFKDDLVELQIPEAYHEDLSSVIFGSRRPHIDTYALESRPRLPRLDSFKWRADVAISTSVLNRALEPTVLMEMTLSNGNIHKFEVPTSKFHELRYNVAFVLKEMEDIEQRNILKIQD</sequence>
<dbReference type="Pfam" id="PF07258">
    <property type="entry name" value="COMM_domain"/>
    <property type="match status" value="1"/>
</dbReference>
<dbReference type="InterPro" id="IPR037357">
    <property type="entry name" value="COMMD5"/>
</dbReference>
<evidence type="ECO:0000256" key="2">
    <source>
        <dbReference type="ARBA" id="ARBA00093452"/>
    </source>
</evidence>
<proteinExistence type="inferred from homology"/>
<protein>
    <recommendedName>
        <fullName evidence="1">COMM domain-containing protein 5</fullName>
    </recommendedName>
</protein>
<evidence type="ECO:0000259" key="3">
    <source>
        <dbReference type="PROSITE" id="PS51269"/>
    </source>
</evidence>
<gene>
    <name evidence="4" type="ORF">MCOR_32940</name>
</gene>
<dbReference type="Proteomes" id="UP000507470">
    <property type="component" value="Unassembled WGS sequence"/>
</dbReference>
<evidence type="ECO:0000313" key="4">
    <source>
        <dbReference type="EMBL" id="CAC5398573.1"/>
    </source>
</evidence>
<keyword evidence="5" id="KW-1185">Reference proteome</keyword>
<organism evidence="4 5">
    <name type="scientific">Mytilus coruscus</name>
    <name type="common">Sea mussel</name>
    <dbReference type="NCBI Taxonomy" id="42192"/>
    <lineage>
        <taxon>Eukaryota</taxon>
        <taxon>Metazoa</taxon>
        <taxon>Spiralia</taxon>
        <taxon>Lophotrochozoa</taxon>
        <taxon>Mollusca</taxon>
        <taxon>Bivalvia</taxon>
        <taxon>Autobranchia</taxon>
        <taxon>Pteriomorphia</taxon>
        <taxon>Mytilida</taxon>
        <taxon>Mytiloidea</taxon>
        <taxon>Mytilidae</taxon>
        <taxon>Mytilinae</taxon>
        <taxon>Mytilus</taxon>
    </lineage>
</organism>
<dbReference type="OrthoDB" id="203754at2759"/>
<accession>A0A6J8CPZ2</accession>
<evidence type="ECO:0000256" key="1">
    <source>
        <dbReference type="ARBA" id="ARBA00016556"/>
    </source>
</evidence>
<dbReference type="InterPro" id="IPR017920">
    <property type="entry name" value="COMM"/>
</dbReference>
<evidence type="ECO:0000313" key="5">
    <source>
        <dbReference type="Proteomes" id="UP000507470"/>
    </source>
</evidence>
<dbReference type="PANTHER" id="PTHR15666:SF1">
    <property type="entry name" value="COMM DOMAIN-CONTAINING PROTEIN 5"/>
    <property type="match status" value="1"/>
</dbReference>
<name>A0A6J8CPZ2_MYTCO</name>
<dbReference type="EMBL" id="CACVKT020005939">
    <property type="protein sequence ID" value="CAC5398573.1"/>
    <property type="molecule type" value="Genomic_DNA"/>
</dbReference>
<feature type="domain" description="COMM" evidence="3">
    <location>
        <begin position="147"/>
        <end position="211"/>
    </location>
</feature>
<dbReference type="AlphaFoldDB" id="A0A6J8CPZ2"/>
<reference evidence="4 5" key="1">
    <citation type="submission" date="2020-06" db="EMBL/GenBank/DDBJ databases">
        <authorList>
            <person name="Li R."/>
            <person name="Bekaert M."/>
        </authorList>
    </citation>
    <scope>NUCLEOTIDE SEQUENCE [LARGE SCALE GENOMIC DNA]</scope>
    <source>
        <strain evidence="5">wild</strain>
    </source>
</reference>
<dbReference type="CDD" id="cd04753">
    <property type="entry name" value="Commd5_HCaRG"/>
    <property type="match status" value="1"/>
</dbReference>
<comment type="similarity">
    <text evidence="2">Belongs to the COMM domain-containing protein 5 family.</text>
</comment>
<dbReference type="GO" id="GO:0005634">
    <property type="term" value="C:nucleus"/>
    <property type="evidence" value="ECO:0007669"/>
    <property type="project" value="TreeGrafter"/>
</dbReference>
<dbReference type="PROSITE" id="PS51269">
    <property type="entry name" value="COMM"/>
    <property type="match status" value="1"/>
</dbReference>
<dbReference type="PANTHER" id="PTHR15666">
    <property type="entry name" value="COMM DOMAIN CONTAINING PROTEIN 5"/>
    <property type="match status" value="1"/>
</dbReference>
<dbReference type="Pfam" id="PF21672">
    <property type="entry name" value="COMM_HN"/>
    <property type="match status" value="1"/>
</dbReference>